<dbReference type="RefSeq" id="WP_136868696.1">
    <property type="nucleotide sequence ID" value="NZ_SWAV01000001.1"/>
</dbReference>
<dbReference type="Gene3D" id="2.50.20.10">
    <property type="entry name" value="Lipoprotein localisation LolA/LolB/LppX"/>
    <property type="match status" value="1"/>
</dbReference>
<evidence type="ECO:0000313" key="2">
    <source>
        <dbReference type="EMBL" id="TKA93081.1"/>
    </source>
</evidence>
<feature type="signal peptide" evidence="1">
    <location>
        <begin position="1"/>
        <end position="28"/>
    </location>
</feature>
<dbReference type="AlphaFoldDB" id="A0A4U0YTN1"/>
<reference evidence="2 3" key="1">
    <citation type="submission" date="2019-04" db="EMBL/GenBank/DDBJ databases">
        <title>Crypto-aerobic microbial life in anoxic (sulfidic) marine sediments.</title>
        <authorList>
            <person name="Bhattacharya S."/>
            <person name="Roy C."/>
            <person name="Mondal N."/>
            <person name="Sarkar J."/>
            <person name="Mandal S."/>
            <person name="Rameez M.J."/>
            <person name="Ghosh W."/>
        </authorList>
    </citation>
    <scope>NUCLEOTIDE SEQUENCE [LARGE SCALE GENOMIC DNA]</scope>
    <source>
        <strain evidence="2 3">SBBB</strain>
    </source>
</reference>
<evidence type="ECO:0000256" key="1">
    <source>
        <dbReference type="SAM" id="SignalP"/>
    </source>
</evidence>
<evidence type="ECO:0000313" key="3">
    <source>
        <dbReference type="Proteomes" id="UP000305198"/>
    </source>
</evidence>
<keyword evidence="1" id="KW-0732">Signal</keyword>
<feature type="chain" id="PRO_5020685617" evidence="1">
    <location>
        <begin position="29"/>
        <end position="465"/>
    </location>
</feature>
<comment type="caution">
    <text evidence="2">The sequence shown here is derived from an EMBL/GenBank/DDBJ whole genome shotgun (WGS) entry which is preliminary data.</text>
</comment>
<dbReference type="Pfam" id="PF07044">
    <property type="entry name" value="DUF1329"/>
    <property type="match status" value="1"/>
</dbReference>
<dbReference type="CDD" id="cd16329">
    <property type="entry name" value="LolA_like"/>
    <property type="match status" value="1"/>
</dbReference>
<dbReference type="Proteomes" id="UP000305198">
    <property type="component" value="Unassembled WGS sequence"/>
</dbReference>
<dbReference type="EMBL" id="SWAV01000001">
    <property type="protein sequence ID" value="TKA93081.1"/>
    <property type="molecule type" value="Genomic_DNA"/>
</dbReference>
<gene>
    <name evidence="2" type="ORF">FA869_02550</name>
</gene>
<accession>A0A4U0YTN1</accession>
<proteinExistence type="predicted"/>
<protein>
    <submittedName>
        <fullName evidence="2">DUF1329 domain-containing protein</fullName>
    </submittedName>
</protein>
<name>A0A4U0YTN1_9GAMM</name>
<organism evidence="2 3">
    <name type="scientific">Halopseudomonas bauzanensis</name>
    <dbReference type="NCBI Taxonomy" id="653930"/>
    <lineage>
        <taxon>Bacteria</taxon>
        <taxon>Pseudomonadati</taxon>
        <taxon>Pseudomonadota</taxon>
        <taxon>Gammaproteobacteria</taxon>
        <taxon>Pseudomonadales</taxon>
        <taxon>Pseudomonadaceae</taxon>
        <taxon>Halopseudomonas</taxon>
    </lineage>
</organism>
<sequence length="465" mass="52120">MQNNKMKTRYQSMLALAISILAANTGYAAVSADEASKLGQELTRFGAEQGANADGSIPAYEGGLIGQQKANPDLYDDPFAGDEKLYSITKDNMAEYDQYLSAGTKAMLERFPTYRLDVYPTRRSMGYPEWFLDNTVKNATTAKLGGAVEGDKVEGAADDGLPYQGIPFPVPKSGYEAMWNHLFRFAPAVTQFRSKSWLVDHGGTRNPLPGNDASYMHTWSEETGEFRKKAYDAVFGFNTLLYSPPTSAGTQFLNYYTPDAAAPAPIWIYTPGQRRVRKAPEFAYDIPMTAYAGVLFWDEPWGFTGRMDRFNFKLVGKKEMIVPYNVFGQQLSSEKVLADNHVNPDVLRWEKRRIWVVEADRKDNARHAYSKRVFLIEEDCWCFVQTESYDNSGALWKVQDLYNFPAYDTGGMINNSFVANDLIKGNYVLINVGAEESGNYLRGYSSDEGLVLRLTPRAVSGASVR</sequence>
<dbReference type="InterPro" id="IPR010752">
    <property type="entry name" value="DUF1329"/>
</dbReference>